<protein>
    <submittedName>
        <fullName evidence="1">Uncharacterized protein</fullName>
    </submittedName>
</protein>
<proteinExistence type="predicted"/>
<organism evidence="1 2">
    <name type="scientific">Colletotrichum plurivorum</name>
    <dbReference type="NCBI Taxonomy" id="2175906"/>
    <lineage>
        <taxon>Eukaryota</taxon>
        <taxon>Fungi</taxon>
        <taxon>Dikarya</taxon>
        <taxon>Ascomycota</taxon>
        <taxon>Pezizomycotina</taxon>
        <taxon>Sordariomycetes</taxon>
        <taxon>Hypocreomycetidae</taxon>
        <taxon>Glomerellales</taxon>
        <taxon>Glomerellaceae</taxon>
        <taxon>Colletotrichum</taxon>
        <taxon>Colletotrichum orchidearum species complex</taxon>
    </lineage>
</organism>
<evidence type="ECO:0000313" key="2">
    <source>
        <dbReference type="Proteomes" id="UP000654918"/>
    </source>
</evidence>
<name>A0A8H6KWM8_9PEZI</name>
<comment type="caution">
    <text evidence="1">The sequence shown here is derived from an EMBL/GenBank/DDBJ whole genome shotgun (WGS) entry which is preliminary data.</text>
</comment>
<dbReference type="Proteomes" id="UP000654918">
    <property type="component" value="Unassembled WGS sequence"/>
</dbReference>
<evidence type="ECO:0000313" key="1">
    <source>
        <dbReference type="EMBL" id="KAF6839067.1"/>
    </source>
</evidence>
<reference evidence="1" key="1">
    <citation type="journal article" date="2020" name="Phytopathology">
        <title>Genome Sequence Resources of Colletotrichum truncatum, C. plurivorum, C. musicola, and C. sojae: Four Species Pathogenic to Soybean (Glycine max).</title>
        <authorList>
            <person name="Rogerio F."/>
            <person name="Boufleur T.R."/>
            <person name="Ciampi-Guillardi M."/>
            <person name="Sukno S.A."/>
            <person name="Thon M.R."/>
            <person name="Massola Junior N.S."/>
            <person name="Baroncelli R."/>
        </authorList>
    </citation>
    <scope>NUCLEOTIDE SEQUENCE</scope>
    <source>
        <strain evidence="1">LFN00145</strain>
    </source>
</reference>
<accession>A0A8H6KWM8</accession>
<sequence>MRHLGVLGVGNWRIRTLASEVVYVVRLEDGEKQDIRQELKSGQRLACRPQYRRQRLAMKHRGAGSVVE</sequence>
<gene>
    <name evidence="1" type="ORF">CPLU01_02081</name>
</gene>
<keyword evidence="2" id="KW-1185">Reference proteome</keyword>
<dbReference type="AlphaFoldDB" id="A0A8H6KWM8"/>
<dbReference type="EMBL" id="WIGO01000015">
    <property type="protein sequence ID" value="KAF6839067.1"/>
    <property type="molecule type" value="Genomic_DNA"/>
</dbReference>